<proteinExistence type="predicted"/>
<evidence type="ECO:0000313" key="3">
    <source>
        <dbReference type="EMBL" id="KAG1549033.1"/>
    </source>
</evidence>
<gene>
    <name evidence="3" type="ORF">G6F50_013394</name>
</gene>
<sequence>MAALESRHAPPHLTYRLRATRDTGLRPEAKDPRMSKLTVITDRALERALELAHTAGDGLKSAGGSLRNADWIKTGAAIGAVKTGGKAATKFVRRNPAVAVAAAAVGVGLLGYALYRKQQKKKAANGHVVNGQAQRISARDRRNATVVDEHSDIGSDA</sequence>
<reference evidence="3 4" key="1">
    <citation type="journal article" date="2020" name="Microb. Genom.">
        <title>Genetic diversity of clinical and environmental Mucorales isolates obtained from an investigation of mucormycosis cases among solid organ transplant recipients.</title>
        <authorList>
            <person name="Nguyen M.H."/>
            <person name="Kaul D."/>
            <person name="Muto C."/>
            <person name="Cheng S.J."/>
            <person name="Richter R.A."/>
            <person name="Bruno V.M."/>
            <person name="Liu G."/>
            <person name="Beyhan S."/>
            <person name="Sundermann A.J."/>
            <person name="Mounaud S."/>
            <person name="Pasculle A.W."/>
            <person name="Nierman W.C."/>
            <person name="Driscoll E."/>
            <person name="Cumbie R."/>
            <person name="Clancy C.J."/>
            <person name="Dupont C.L."/>
        </authorList>
    </citation>
    <scope>NUCLEOTIDE SEQUENCE [LARGE SCALE GENOMIC DNA]</scope>
    <source>
        <strain evidence="3 4">GL24</strain>
    </source>
</reference>
<evidence type="ECO:0000256" key="2">
    <source>
        <dbReference type="SAM" id="Phobius"/>
    </source>
</evidence>
<evidence type="ECO:0000256" key="1">
    <source>
        <dbReference type="SAM" id="MobiDB-lite"/>
    </source>
</evidence>
<dbReference type="EMBL" id="JAANIU010005224">
    <property type="protein sequence ID" value="KAG1549033.1"/>
    <property type="molecule type" value="Genomic_DNA"/>
</dbReference>
<name>A0A9P6YI42_9FUNG</name>
<dbReference type="AlphaFoldDB" id="A0A9P6YI42"/>
<protein>
    <recommendedName>
        <fullName evidence="5">Transmembrane protein</fullName>
    </recommendedName>
</protein>
<feature type="transmembrane region" description="Helical" evidence="2">
    <location>
        <begin position="97"/>
        <end position="115"/>
    </location>
</feature>
<keyword evidence="2" id="KW-1133">Transmembrane helix</keyword>
<dbReference type="Proteomes" id="UP000740926">
    <property type="component" value="Unassembled WGS sequence"/>
</dbReference>
<keyword evidence="2" id="KW-0472">Membrane</keyword>
<accession>A0A9P6YI42</accession>
<keyword evidence="4" id="KW-1185">Reference proteome</keyword>
<comment type="caution">
    <text evidence="3">The sequence shown here is derived from an EMBL/GenBank/DDBJ whole genome shotgun (WGS) entry which is preliminary data.</text>
</comment>
<evidence type="ECO:0008006" key="5">
    <source>
        <dbReference type="Google" id="ProtNLM"/>
    </source>
</evidence>
<evidence type="ECO:0000313" key="4">
    <source>
        <dbReference type="Proteomes" id="UP000740926"/>
    </source>
</evidence>
<keyword evidence="2" id="KW-0812">Transmembrane</keyword>
<organism evidence="3 4">
    <name type="scientific">Rhizopus delemar</name>
    <dbReference type="NCBI Taxonomy" id="936053"/>
    <lineage>
        <taxon>Eukaryota</taxon>
        <taxon>Fungi</taxon>
        <taxon>Fungi incertae sedis</taxon>
        <taxon>Mucoromycota</taxon>
        <taxon>Mucoromycotina</taxon>
        <taxon>Mucoromycetes</taxon>
        <taxon>Mucorales</taxon>
        <taxon>Mucorineae</taxon>
        <taxon>Rhizopodaceae</taxon>
        <taxon>Rhizopus</taxon>
    </lineage>
</organism>
<feature type="compositionally biased region" description="Basic and acidic residues" evidence="1">
    <location>
        <begin position="137"/>
        <end position="157"/>
    </location>
</feature>
<feature type="region of interest" description="Disordered" evidence="1">
    <location>
        <begin position="132"/>
        <end position="157"/>
    </location>
</feature>